<name>A0ABU8J3T3_9BURK</name>
<dbReference type="InterPro" id="IPR029063">
    <property type="entry name" value="SAM-dependent_MTases_sf"/>
</dbReference>
<dbReference type="Proteomes" id="UP001386437">
    <property type="component" value="Unassembled WGS sequence"/>
</dbReference>
<dbReference type="InterPro" id="IPR013216">
    <property type="entry name" value="Methyltransf_11"/>
</dbReference>
<comment type="caution">
    <text evidence="2">The sequence shown here is derived from an EMBL/GenBank/DDBJ whole genome shotgun (WGS) entry which is preliminary data.</text>
</comment>
<dbReference type="CDD" id="cd02440">
    <property type="entry name" value="AdoMet_MTases"/>
    <property type="match status" value="1"/>
</dbReference>
<organism evidence="2 3">
    <name type="scientific">Paraburkholderia bengalensis</name>
    <dbReference type="NCBI Taxonomy" id="2747562"/>
    <lineage>
        <taxon>Bacteria</taxon>
        <taxon>Pseudomonadati</taxon>
        <taxon>Pseudomonadota</taxon>
        <taxon>Betaproteobacteria</taxon>
        <taxon>Burkholderiales</taxon>
        <taxon>Burkholderiaceae</taxon>
        <taxon>Paraburkholderia</taxon>
    </lineage>
</organism>
<dbReference type="Pfam" id="PF08241">
    <property type="entry name" value="Methyltransf_11"/>
    <property type="match status" value="1"/>
</dbReference>
<evidence type="ECO:0000313" key="2">
    <source>
        <dbReference type="EMBL" id="MEI6002627.1"/>
    </source>
</evidence>
<dbReference type="Gene3D" id="3.40.50.150">
    <property type="entry name" value="Vaccinia Virus protein VP39"/>
    <property type="match status" value="1"/>
</dbReference>
<reference evidence="2 3" key="1">
    <citation type="journal article" date="2022" name="Arch. Microbiol.">
        <title>Paraburkholderia bengalensis sp. nov. isolated from roots of Oryza sativa, IR64.</title>
        <authorList>
            <person name="Nag P."/>
            <person name="Mondal N."/>
            <person name="Sarkar J."/>
            <person name="Das S."/>
        </authorList>
    </citation>
    <scope>NUCLEOTIDE SEQUENCE [LARGE SCALE GENOMIC DNA]</scope>
    <source>
        <strain evidence="2 3">IR64_4_BI</strain>
    </source>
</reference>
<protein>
    <submittedName>
        <fullName evidence="2">Class I SAM-dependent methyltransferase</fullName>
    </submittedName>
</protein>
<evidence type="ECO:0000259" key="1">
    <source>
        <dbReference type="Pfam" id="PF08241"/>
    </source>
</evidence>
<dbReference type="GO" id="GO:0032259">
    <property type="term" value="P:methylation"/>
    <property type="evidence" value="ECO:0007669"/>
    <property type="project" value="UniProtKB-KW"/>
</dbReference>
<dbReference type="EMBL" id="JACFYJ010000123">
    <property type="protein sequence ID" value="MEI6002627.1"/>
    <property type="molecule type" value="Genomic_DNA"/>
</dbReference>
<evidence type="ECO:0000313" key="3">
    <source>
        <dbReference type="Proteomes" id="UP001386437"/>
    </source>
</evidence>
<dbReference type="SUPFAM" id="SSF53335">
    <property type="entry name" value="S-adenosyl-L-methionine-dependent methyltransferases"/>
    <property type="match status" value="1"/>
</dbReference>
<accession>A0ABU8J3T3</accession>
<keyword evidence="2" id="KW-0489">Methyltransferase</keyword>
<sequence>MNKQEQDLIAWKTGAWKDPKMVAWYSGRMFENSGTNRLKNLVETELCARYTVGTDVVDVGIGTGRASLPLLSKGYRLAGTDSSQAMLDECRRLAGDYPIELVPGDVTALPFDSSRFDTLMSLNVMTHFPHVKNVLQEWKRIVKPGGRLIFDIYSLDHLTFSRGEDVTVESLMEQGAGAFNMHLATDELVSIANQLGLRIAAVVPYGSLFSGEYRHWRMPKPLQDTHWWRRQLSWISVDDGFLEMGAFLDQEWFGCLANLTTGRYMVVLDNVADEAANRAWQADDLELTRYLAAGQVKLEQLAPRLNLSIDAWREKFDSLLDRVRTRPIAYFLLTTFLRRPDAIDWQDLAPRNGAALQRWADAEMLDRQLQGFAHSWHRQPAVAPLCESHGIDLGTSLDYQLQRKFVSLFVPGTGGSGQ</sequence>
<gene>
    <name evidence="2" type="ORF">H3V53_37620</name>
</gene>
<keyword evidence="2" id="KW-0808">Transferase</keyword>
<dbReference type="GO" id="GO:0008168">
    <property type="term" value="F:methyltransferase activity"/>
    <property type="evidence" value="ECO:0007669"/>
    <property type="project" value="UniProtKB-KW"/>
</dbReference>
<keyword evidence="3" id="KW-1185">Reference proteome</keyword>
<feature type="domain" description="Methyltransferase type 11" evidence="1">
    <location>
        <begin position="57"/>
        <end position="150"/>
    </location>
</feature>
<dbReference type="RefSeq" id="WP_336602237.1">
    <property type="nucleotide sequence ID" value="NZ_JACFYJ010000123.1"/>
</dbReference>
<dbReference type="PANTHER" id="PTHR43591">
    <property type="entry name" value="METHYLTRANSFERASE"/>
    <property type="match status" value="1"/>
</dbReference>
<proteinExistence type="predicted"/>